<organism evidence="1 2">
    <name type="scientific">Dethiobacter alkaliphilus AHT 1</name>
    <dbReference type="NCBI Taxonomy" id="555088"/>
    <lineage>
        <taxon>Bacteria</taxon>
        <taxon>Bacillati</taxon>
        <taxon>Bacillota</taxon>
        <taxon>Dethiobacteria</taxon>
        <taxon>Dethiobacterales</taxon>
        <taxon>Dethiobacteraceae</taxon>
        <taxon>Dethiobacter</taxon>
    </lineage>
</organism>
<comment type="caution">
    <text evidence="1">The sequence shown here is derived from an EMBL/GenBank/DDBJ whole genome shotgun (WGS) entry which is preliminary data.</text>
</comment>
<keyword evidence="2" id="KW-1185">Reference proteome</keyword>
<evidence type="ECO:0000313" key="1">
    <source>
        <dbReference type="EMBL" id="EEG77035.1"/>
    </source>
</evidence>
<reference evidence="1 2" key="1">
    <citation type="submission" date="2009-02" db="EMBL/GenBank/DDBJ databases">
        <title>Sequencing of the draft genome and assembly of Dethiobacter alkaliphilus AHT 1.</title>
        <authorList>
            <consortium name="US DOE Joint Genome Institute (JGI-PGF)"/>
            <person name="Lucas S."/>
            <person name="Copeland A."/>
            <person name="Lapidus A."/>
            <person name="Glavina del Rio T."/>
            <person name="Dalin E."/>
            <person name="Tice H."/>
            <person name="Bruce D."/>
            <person name="Goodwin L."/>
            <person name="Pitluck S."/>
            <person name="Larimer F."/>
            <person name="Land M.L."/>
            <person name="Hauser L."/>
            <person name="Muyzer G."/>
        </authorList>
    </citation>
    <scope>NUCLEOTIDE SEQUENCE [LARGE SCALE GENOMIC DNA]</scope>
    <source>
        <strain evidence="1 2">AHT 1</strain>
    </source>
</reference>
<dbReference type="EMBL" id="ACJM01000010">
    <property type="protein sequence ID" value="EEG77035.1"/>
    <property type="molecule type" value="Genomic_DNA"/>
</dbReference>
<dbReference type="RefSeq" id="WP_008517202.1">
    <property type="nucleotide sequence ID" value="NZ_ACJM01000010.1"/>
</dbReference>
<dbReference type="AlphaFoldDB" id="C0GHW1"/>
<name>C0GHW1_DETAL</name>
<evidence type="ECO:0000313" key="2">
    <source>
        <dbReference type="Proteomes" id="UP000006443"/>
    </source>
</evidence>
<dbReference type="STRING" id="555088.DealDRAFT_2070"/>
<accession>C0GHW1</accession>
<dbReference type="Proteomes" id="UP000006443">
    <property type="component" value="Unassembled WGS sequence"/>
</dbReference>
<protein>
    <submittedName>
        <fullName evidence="1">Uncharacterized protein</fullName>
    </submittedName>
</protein>
<proteinExistence type="predicted"/>
<sequence length="46" mass="5367">MFYLEFVQSDGGEENSHCQLHNTYTGVKETLAQTEWIRFVVTQLTD</sequence>
<gene>
    <name evidence="1" type="ORF">DealDRAFT_2070</name>
</gene>